<dbReference type="EMBL" id="JBHSGF010000009">
    <property type="protein sequence ID" value="MFC4556188.1"/>
    <property type="molecule type" value="Genomic_DNA"/>
</dbReference>
<organism evidence="3 4">
    <name type="scientific">Georgenia faecalis</name>
    <dbReference type="NCBI Taxonomy" id="2483799"/>
    <lineage>
        <taxon>Bacteria</taxon>
        <taxon>Bacillati</taxon>
        <taxon>Actinomycetota</taxon>
        <taxon>Actinomycetes</taxon>
        <taxon>Micrococcales</taxon>
        <taxon>Bogoriellaceae</taxon>
        <taxon>Georgenia</taxon>
    </lineage>
</organism>
<dbReference type="RefSeq" id="WP_164471441.1">
    <property type="nucleotide sequence ID" value="NZ_CP033325.1"/>
</dbReference>
<feature type="region of interest" description="Disordered" evidence="1">
    <location>
        <begin position="49"/>
        <end position="78"/>
    </location>
</feature>
<accession>A0ABV9DD30</accession>
<feature type="compositionally biased region" description="Low complexity" evidence="1">
    <location>
        <begin position="50"/>
        <end position="67"/>
    </location>
</feature>
<keyword evidence="4" id="KW-1185">Reference proteome</keyword>
<name>A0ABV9DD30_9MICO</name>
<reference evidence="4" key="1">
    <citation type="journal article" date="2019" name="Int. J. Syst. Evol. Microbiol.">
        <title>The Global Catalogue of Microorganisms (GCM) 10K type strain sequencing project: providing services to taxonomists for standard genome sequencing and annotation.</title>
        <authorList>
            <consortium name="The Broad Institute Genomics Platform"/>
            <consortium name="The Broad Institute Genome Sequencing Center for Infectious Disease"/>
            <person name="Wu L."/>
            <person name="Ma J."/>
        </authorList>
    </citation>
    <scope>NUCLEOTIDE SEQUENCE [LARGE SCALE GENOMIC DNA]</scope>
    <source>
        <strain evidence="4">JCM 3369</strain>
    </source>
</reference>
<evidence type="ECO:0000256" key="1">
    <source>
        <dbReference type="SAM" id="MobiDB-lite"/>
    </source>
</evidence>
<keyword evidence="2" id="KW-0472">Membrane</keyword>
<evidence type="ECO:0000313" key="3">
    <source>
        <dbReference type="EMBL" id="MFC4556188.1"/>
    </source>
</evidence>
<keyword evidence="2" id="KW-0812">Transmembrane</keyword>
<dbReference type="Proteomes" id="UP001595955">
    <property type="component" value="Unassembled WGS sequence"/>
</dbReference>
<feature type="transmembrane region" description="Helical" evidence="2">
    <location>
        <begin position="21"/>
        <end position="40"/>
    </location>
</feature>
<proteinExistence type="predicted"/>
<evidence type="ECO:0000313" key="4">
    <source>
        <dbReference type="Proteomes" id="UP001595955"/>
    </source>
</evidence>
<evidence type="ECO:0000256" key="2">
    <source>
        <dbReference type="SAM" id="Phobius"/>
    </source>
</evidence>
<keyword evidence="2" id="KW-1133">Transmembrane helix</keyword>
<gene>
    <name evidence="3" type="ORF">ACFO3F_13100</name>
</gene>
<sequence length="187" mass="19040">MAERQQTAGAPRPGRRLTGGQIALIVVVVALVGVFLALLVGRLTGDVDPDGAATPTGTATAATPAPTADDEAGSDAGEPVIFAMPSGNIVCQISVDGADCLIRDFTYDPVDAASCEGEAGAHLRVGEDGASMPCEPLAIAGDVPALDYGESREAHGYTCTSSREGVTCEHEESGQGFSLARAAYELF</sequence>
<comment type="caution">
    <text evidence="3">The sequence shown here is derived from an EMBL/GenBank/DDBJ whole genome shotgun (WGS) entry which is preliminary data.</text>
</comment>
<evidence type="ECO:0008006" key="5">
    <source>
        <dbReference type="Google" id="ProtNLM"/>
    </source>
</evidence>
<protein>
    <recommendedName>
        <fullName evidence="5">Serine/threonine protein kinase</fullName>
    </recommendedName>
</protein>